<dbReference type="EMBL" id="LRFG02000006">
    <property type="protein sequence ID" value="PCO04344.1"/>
    <property type="molecule type" value="Genomic_DNA"/>
</dbReference>
<proteinExistence type="predicted"/>
<gene>
    <name evidence="2" type="ORF">AWR36_014840</name>
</gene>
<evidence type="ECO:0008006" key="4">
    <source>
        <dbReference type="Google" id="ProtNLM"/>
    </source>
</evidence>
<feature type="signal peptide" evidence="1">
    <location>
        <begin position="1"/>
        <end position="19"/>
    </location>
</feature>
<feature type="chain" id="PRO_5046207951" description="DUF1570 domain-containing protein" evidence="1">
    <location>
        <begin position="20"/>
        <end position="330"/>
    </location>
</feature>
<organism evidence="2 3">
    <name type="scientific">Microbulbifer flavimaris</name>
    <dbReference type="NCBI Taxonomy" id="1781068"/>
    <lineage>
        <taxon>Bacteria</taxon>
        <taxon>Pseudomonadati</taxon>
        <taxon>Pseudomonadota</taxon>
        <taxon>Gammaproteobacteria</taxon>
        <taxon>Cellvibrionales</taxon>
        <taxon>Microbulbiferaceae</taxon>
        <taxon>Microbulbifer</taxon>
    </lineage>
</organism>
<protein>
    <recommendedName>
        <fullName evidence="4">DUF1570 domain-containing protein</fullName>
    </recommendedName>
</protein>
<evidence type="ECO:0000313" key="3">
    <source>
        <dbReference type="Proteomes" id="UP000218427"/>
    </source>
</evidence>
<dbReference type="RefSeq" id="WP_067086743.1">
    <property type="nucleotide sequence ID" value="NZ_LRFG02000006.1"/>
</dbReference>
<evidence type="ECO:0000313" key="2">
    <source>
        <dbReference type="EMBL" id="PCO04344.1"/>
    </source>
</evidence>
<comment type="caution">
    <text evidence="2">The sequence shown here is derived from an EMBL/GenBank/DDBJ whole genome shotgun (WGS) entry which is preliminary data.</text>
</comment>
<keyword evidence="1" id="KW-0732">Signal</keyword>
<name>A0ABX4HW44_9GAMM</name>
<accession>A0ABX4HW44</accession>
<sequence>MRTILLFLFGLSCAIAASAADKSDSDLIYKTEHLAFHNNFWINLHHFFYEQASKRQRNKLQEDGLDFRDIGDNSIISSMSPKDKALLLDGIQFYRSNIIDQSLFDSGRVLKWLQKQPVNSDISDFSLSKTFTEKLNQLRPLYDNQFWKNHRKQNQVTFDSYIAFIKNSQNKVISKMEELSGARWEGTVRVDLSTYGNWASAYSPDAYNIVISTIDPLMLSTIFVEFVFHESSHLLFSRNSGFRVSIYKRAQEMGVKPPAHLWHAAMFYLCGLAVREALQDLGAQHQIIMKEKGVFENYYQNAAFKIILNEYYMSEIDREEMTKKLLEIYL</sequence>
<evidence type="ECO:0000256" key="1">
    <source>
        <dbReference type="SAM" id="SignalP"/>
    </source>
</evidence>
<dbReference type="Proteomes" id="UP000218427">
    <property type="component" value="Unassembled WGS sequence"/>
</dbReference>
<reference evidence="2" key="1">
    <citation type="submission" date="2017-08" db="EMBL/GenBank/DDBJ databases">
        <title>Microbulbifer marisrubri sp. nov., a halophilic alphaproteobacterium isolated from marine sediment of the Yellow Sea, China.</title>
        <authorList>
            <person name="Zhang G."/>
            <person name="Xiong Q."/>
        </authorList>
    </citation>
    <scope>NUCLEOTIDE SEQUENCE [LARGE SCALE GENOMIC DNA]</scope>
    <source>
        <strain evidence="2">WRN-8</strain>
    </source>
</reference>
<keyword evidence="3" id="KW-1185">Reference proteome</keyword>